<dbReference type="RefSeq" id="WP_069151987.1">
    <property type="nucleotide sequence ID" value="NZ_MCGH01000002.1"/>
</dbReference>
<dbReference type="InterPro" id="IPR022627">
    <property type="entry name" value="DUF3502"/>
</dbReference>
<dbReference type="Pfam" id="PF12010">
    <property type="entry name" value="DUF3502"/>
    <property type="match status" value="1"/>
</dbReference>
<sequence length="537" mass="58536">MKKKALAVMLSMAVVLTGLTGCQGNSAAQGSSSAQGNAEPAGDAAAAGTEQAGGESSEAVKEAYDGELTEIIWQWPSMGSTNSGFQAVEDALNAMMEPDIGVHVTLEPVSFSNMANETVLTVSSGEQLDLCLSVGTGVGNLVSNGLIETLDDVIDEHGAAILKKCGSAMSGGYYNGELYGMPNAYIQGESYGYVARQDLLDKYGVTVDENKFYTLDEIEKIFADVKAGEGDNFFCLIPEATSEEPLSRNAFEYDKLGATSASGFLMLNKDFKNMTISNVYETQDYEDYANRMYDWAQKGYISKDAATNTEDRDILVAGGNYLGYFAWSTPGGIWDTEAKVGMDLTTLKIIDGYTAGDRFQNILWSVPITTVDKVKAVEALNYIYEHDEAAWLLQYGIEGQDYEVLEENEEGTLIKYLADDPTTLPYYQPYGVYGDRLAWPLMSPSPINKNAIIREFSDSIPDSRKSPALGYCFNIEEVSTEYSAVTAVIQQYIPSVNCGTLNPETNLAEFREALKAAGIETVIEENQKQLDEWAANK</sequence>
<dbReference type="Proteomes" id="UP000094067">
    <property type="component" value="Unassembled WGS sequence"/>
</dbReference>
<feature type="chain" id="PRO_5009122787" description="DUF3502 domain-containing protein" evidence="2">
    <location>
        <begin position="28"/>
        <end position="537"/>
    </location>
</feature>
<comment type="caution">
    <text evidence="4">The sequence shown here is derived from an EMBL/GenBank/DDBJ whole genome shotgun (WGS) entry which is preliminary data.</text>
</comment>
<evidence type="ECO:0000256" key="2">
    <source>
        <dbReference type="SAM" id="SignalP"/>
    </source>
</evidence>
<feature type="compositionally biased region" description="Low complexity" evidence="1">
    <location>
        <begin position="25"/>
        <end position="57"/>
    </location>
</feature>
<accession>A0A1E3AAR0</accession>
<evidence type="ECO:0000313" key="5">
    <source>
        <dbReference type="Proteomes" id="UP000094067"/>
    </source>
</evidence>
<feature type="domain" description="DUF3502" evidence="3">
    <location>
        <begin position="467"/>
        <end position="535"/>
    </location>
</feature>
<name>A0A1E3AAR0_9FIRM</name>
<dbReference type="Gene3D" id="3.40.190.10">
    <property type="entry name" value="Periplasmic binding protein-like II"/>
    <property type="match status" value="1"/>
</dbReference>
<gene>
    <name evidence="4" type="ORF">BEI61_01732</name>
</gene>
<feature type="signal peptide" evidence="2">
    <location>
        <begin position="1"/>
        <end position="27"/>
    </location>
</feature>
<dbReference type="EMBL" id="MCGH01000002">
    <property type="protein sequence ID" value="ODM05843.1"/>
    <property type="molecule type" value="Genomic_DNA"/>
</dbReference>
<dbReference type="SUPFAM" id="SSF53850">
    <property type="entry name" value="Periplasmic binding protein-like II"/>
    <property type="match status" value="1"/>
</dbReference>
<protein>
    <recommendedName>
        <fullName evidence="3">DUF3502 domain-containing protein</fullName>
    </recommendedName>
</protein>
<evidence type="ECO:0000256" key="1">
    <source>
        <dbReference type="SAM" id="MobiDB-lite"/>
    </source>
</evidence>
<proteinExistence type="predicted"/>
<keyword evidence="2" id="KW-0732">Signal</keyword>
<evidence type="ECO:0000313" key="4">
    <source>
        <dbReference type="EMBL" id="ODM05843.1"/>
    </source>
</evidence>
<feature type="region of interest" description="Disordered" evidence="1">
    <location>
        <begin position="25"/>
        <end position="59"/>
    </location>
</feature>
<dbReference type="PROSITE" id="PS51257">
    <property type="entry name" value="PROKAR_LIPOPROTEIN"/>
    <property type="match status" value="1"/>
</dbReference>
<organism evidence="4 5">
    <name type="scientific">Eisenbergiella tayi</name>
    <dbReference type="NCBI Taxonomy" id="1432052"/>
    <lineage>
        <taxon>Bacteria</taxon>
        <taxon>Bacillati</taxon>
        <taxon>Bacillota</taxon>
        <taxon>Clostridia</taxon>
        <taxon>Lachnospirales</taxon>
        <taxon>Lachnospiraceae</taxon>
        <taxon>Eisenbergiella</taxon>
    </lineage>
</organism>
<reference evidence="4 5" key="1">
    <citation type="submission" date="2016-07" db="EMBL/GenBank/DDBJ databases">
        <title>Characterization of isolates of Eisenbergiella tayi derived from blood cultures, using whole genome sequencing.</title>
        <authorList>
            <person name="Burdz T."/>
            <person name="Wiebe D."/>
            <person name="Huynh C."/>
            <person name="Bernard K."/>
        </authorList>
    </citation>
    <scope>NUCLEOTIDE SEQUENCE [LARGE SCALE GENOMIC DNA]</scope>
    <source>
        <strain evidence="4 5">NML 110608</strain>
    </source>
</reference>
<dbReference type="AlphaFoldDB" id="A0A1E3AAR0"/>
<evidence type="ECO:0000259" key="3">
    <source>
        <dbReference type="Pfam" id="PF12010"/>
    </source>
</evidence>